<dbReference type="Gene3D" id="3.40.50.1000">
    <property type="entry name" value="HAD superfamily/HAD-like"/>
    <property type="match status" value="1"/>
</dbReference>
<name>A0A518DHP4_9BACT</name>
<dbReference type="Pfam" id="PF11019">
    <property type="entry name" value="DUF2608"/>
    <property type="match status" value="1"/>
</dbReference>
<keyword evidence="4" id="KW-1185">Reference proteome</keyword>
<dbReference type="RefSeq" id="WP_145290593.1">
    <property type="nucleotide sequence ID" value="NZ_CP036291.1"/>
</dbReference>
<reference evidence="3 4" key="1">
    <citation type="submission" date="2019-02" db="EMBL/GenBank/DDBJ databases">
        <title>Deep-cultivation of Planctomycetes and their phenomic and genomic characterization uncovers novel biology.</title>
        <authorList>
            <person name="Wiegand S."/>
            <person name="Jogler M."/>
            <person name="Boedeker C."/>
            <person name="Pinto D."/>
            <person name="Vollmers J."/>
            <person name="Rivas-Marin E."/>
            <person name="Kohn T."/>
            <person name="Peeters S.H."/>
            <person name="Heuer A."/>
            <person name="Rast P."/>
            <person name="Oberbeckmann S."/>
            <person name="Bunk B."/>
            <person name="Jeske O."/>
            <person name="Meyerdierks A."/>
            <person name="Storesund J.E."/>
            <person name="Kallscheuer N."/>
            <person name="Luecker S."/>
            <person name="Lage O.M."/>
            <person name="Pohl T."/>
            <person name="Merkel B.J."/>
            <person name="Hornburger P."/>
            <person name="Mueller R.-W."/>
            <person name="Bruemmer F."/>
            <person name="Labrenz M."/>
            <person name="Spormann A.M."/>
            <person name="Op den Camp H."/>
            <person name="Overmann J."/>
            <person name="Amann R."/>
            <person name="Jetten M.S.M."/>
            <person name="Mascher T."/>
            <person name="Medema M.H."/>
            <person name="Devos D.P."/>
            <person name="Kaster A.-K."/>
            <person name="Ovreas L."/>
            <person name="Rohde M."/>
            <person name="Galperin M.Y."/>
            <person name="Jogler C."/>
        </authorList>
    </citation>
    <scope>NUCLEOTIDE SEQUENCE [LARGE SCALE GENOMIC DNA]</scope>
    <source>
        <strain evidence="3 4">Pla175</strain>
    </source>
</reference>
<dbReference type="Proteomes" id="UP000317429">
    <property type="component" value="Chromosome"/>
</dbReference>
<evidence type="ECO:0000256" key="1">
    <source>
        <dbReference type="ARBA" id="ARBA00022729"/>
    </source>
</evidence>
<keyword evidence="1 2" id="KW-0732">Signal</keyword>
<dbReference type="OrthoDB" id="7170926at2"/>
<dbReference type="KEGG" id="pnd:Pla175_44150"/>
<protein>
    <recommendedName>
        <fullName evidence="5">Haloacid dehalogenase-like hydrolase</fullName>
    </recommendedName>
</protein>
<evidence type="ECO:0000313" key="3">
    <source>
        <dbReference type="EMBL" id="QDU90999.1"/>
    </source>
</evidence>
<evidence type="ECO:0008006" key="5">
    <source>
        <dbReference type="Google" id="ProtNLM"/>
    </source>
</evidence>
<sequence length="318" mass="34414" precursor="true">MFRLLLAAVLWAPTAASLYAADYCETNDFADVIQRVDAYAQQQGGDRVLLVADIDNTLLAMDQDLGSDAWFEWQSFLLANEPGSDKLVADDFDGLLEAQGLLFTLGHMHPPQPEIPALVKQAQGLGVKTLLLTSRGPEFRPQTERELTRNGYAFGPTVLPMPGMPTGVFYPYDAQRPESVGLPRAYAEACGLGDPRPVSFGSGVLMTSGQHKGAMLRIALHQSDADIAAVVYVDDHGRHVSRIDDALEDLGMPGAVFHYQREDTNVDRFKYGDKAPVTEAWRRLSKAIEAAFPQAAPVGGGAVEAVPAEARRPVAAGH</sequence>
<dbReference type="InterPro" id="IPR023214">
    <property type="entry name" value="HAD_sf"/>
</dbReference>
<dbReference type="SUPFAM" id="SSF56784">
    <property type="entry name" value="HAD-like"/>
    <property type="match status" value="1"/>
</dbReference>
<evidence type="ECO:0000313" key="4">
    <source>
        <dbReference type="Proteomes" id="UP000317429"/>
    </source>
</evidence>
<dbReference type="InterPro" id="IPR036412">
    <property type="entry name" value="HAD-like_sf"/>
</dbReference>
<accession>A0A518DHP4</accession>
<feature type="signal peptide" evidence="2">
    <location>
        <begin position="1"/>
        <end position="20"/>
    </location>
</feature>
<dbReference type="EMBL" id="CP036291">
    <property type="protein sequence ID" value="QDU90999.1"/>
    <property type="molecule type" value="Genomic_DNA"/>
</dbReference>
<dbReference type="InterPro" id="IPR022565">
    <property type="entry name" value="DUF2608"/>
</dbReference>
<dbReference type="AlphaFoldDB" id="A0A518DHP4"/>
<evidence type="ECO:0000256" key="2">
    <source>
        <dbReference type="SAM" id="SignalP"/>
    </source>
</evidence>
<proteinExistence type="predicted"/>
<organism evidence="3 4">
    <name type="scientific">Pirellulimonas nuda</name>
    <dbReference type="NCBI Taxonomy" id="2528009"/>
    <lineage>
        <taxon>Bacteria</taxon>
        <taxon>Pseudomonadati</taxon>
        <taxon>Planctomycetota</taxon>
        <taxon>Planctomycetia</taxon>
        <taxon>Pirellulales</taxon>
        <taxon>Lacipirellulaceae</taxon>
        <taxon>Pirellulimonas</taxon>
    </lineage>
</organism>
<gene>
    <name evidence="3" type="ORF">Pla175_44150</name>
</gene>
<feature type="chain" id="PRO_5021711882" description="Haloacid dehalogenase-like hydrolase" evidence="2">
    <location>
        <begin position="21"/>
        <end position="318"/>
    </location>
</feature>